<dbReference type="Gene3D" id="1.10.150.20">
    <property type="entry name" value="5' to 3' exonuclease, C-terminal subdomain"/>
    <property type="match status" value="1"/>
</dbReference>
<dbReference type="InterPro" id="IPR050243">
    <property type="entry name" value="PHP_phosphatase"/>
</dbReference>
<dbReference type="FunFam" id="3.20.20.140:FF:000047">
    <property type="entry name" value="PHP domain-containing protein"/>
    <property type="match status" value="1"/>
</dbReference>
<feature type="domain" description="Helix-hairpin-helix DNA-binding motif class 1" evidence="3">
    <location>
        <begin position="90"/>
        <end position="109"/>
    </location>
</feature>
<dbReference type="SMART" id="SM00278">
    <property type="entry name" value="HhH1"/>
    <property type="match status" value="3"/>
</dbReference>
<gene>
    <name evidence="6" type="primary">dpx</name>
    <name evidence="6" type="ordered locus">SGRA_0617</name>
</gene>
<evidence type="ECO:0000313" key="7">
    <source>
        <dbReference type="Proteomes" id="UP000007519"/>
    </source>
</evidence>
<keyword evidence="1" id="KW-0237">DNA synthesis</keyword>
<dbReference type="SUPFAM" id="SSF89550">
    <property type="entry name" value="PHP domain-like"/>
    <property type="match status" value="1"/>
</dbReference>
<name>H6L0C6_SAPGL</name>
<keyword evidence="7" id="KW-1185">Reference proteome</keyword>
<evidence type="ECO:0000259" key="3">
    <source>
        <dbReference type="SMART" id="SM00278"/>
    </source>
</evidence>
<dbReference type="GO" id="GO:0006281">
    <property type="term" value="P:DNA repair"/>
    <property type="evidence" value="ECO:0007669"/>
    <property type="project" value="InterPro"/>
</dbReference>
<dbReference type="GO" id="GO:0005829">
    <property type="term" value="C:cytosol"/>
    <property type="evidence" value="ECO:0007669"/>
    <property type="project" value="TreeGrafter"/>
</dbReference>
<feature type="domain" description="DNA-directed DNA polymerase X" evidence="5">
    <location>
        <begin position="1"/>
        <end position="298"/>
    </location>
</feature>
<dbReference type="eggNOG" id="COG1796">
    <property type="taxonomic scope" value="Bacteria"/>
</dbReference>
<dbReference type="GO" id="GO:0003887">
    <property type="term" value="F:DNA-directed DNA polymerase activity"/>
    <property type="evidence" value="ECO:0007669"/>
    <property type="project" value="InterPro"/>
</dbReference>
<dbReference type="InterPro" id="IPR002054">
    <property type="entry name" value="DNA-dir_DNA_pol_X"/>
</dbReference>
<dbReference type="InterPro" id="IPR022311">
    <property type="entry name" value="PolX-like"/>
</dbReference>
<keyword evidence="2" id="KW-0235">DNA replication</keyword>
<dbReference type="Proteomes" id="UP000007519">
    <property type="component" value="Chromosome"/>
</dbReference>
<evidence type="ECO:0000313" key="6">
    <source>
        <dbReference type="EMBL" id="AFC23356.1"/>
    </source>
</evidence>
<dbReference type="SMART" id="SM00481">
    <property type="entry name" value="POLIIIAc"/>
    <property type="match status" value="1"/>
</dbReference>
<dbReference type="InterPro" id="IPR047967">
    <property type="entry name" value="PolX_PHP"/>
</dbReference>
<dbReference type="EMBL" id="CP002831">
    <property type="protein sequence ID" value="AFC23356.1"/>
    <property type="molecule type" value="Genomic_DNA"/>
</dbReference>
<dbReference type="Pfam" id="PF14716">
    <property type="entry name" value="HHH_8"/>
    <property type="match status" value="1"/>
</dbReference>
<dbReference type="Pfam" id="PF02811">
    <property type="entry name" value="PHP"/>
    <property type="match status" value="1"/>
</dbReference>
<evidence type="ECO:0000259" key="4">
    <source>
        <dbReference type="SMART" id="SM00481"/>
    </source>
</evidence>
<dbReference type="GO" id="GO:0042578">
    <property type="term" value="F:phosphoric ester hydrolase activity"/>
    <property type="evidence" value="ECO:0007669"/>
    <property type="project" value="TreeGrafter"/>
</dbReference>
<dbReference type="SUPFAM" id="SSF81301">
    <property type="entry name" value="Nucleotidyltransferase"/>
    <property type="match status" value="1"/>
</dbReference>
<dbReference type="InterPro" id="IPR010996">
    <property type="entry name" value="HHH_MUS81"/>
</dbReference>
<dbReference type="SUPFAM" id="SSF47802">
    <property type="entry name" value="DNA polymerase beta, N-terminal domain-like"/>
    <property type="match status" value="1"/>
</dbReference>
<reference evidence="6 7" key="1">
    <citation type="journal article" date="2012" name="Stand. Genomic Sci.">
        <title>Complete genome sequencing and analysis of Saprospira grandis str. Lewin, a predatory marine bacterium.</title>
        <authorList>
            <person name="Saw J.H."/>
            <person name="Yuryev A."/>
            <person name="Kanbe M."/>
            <person name="Hou S."/>
            <person name="Young A.G."/>
            <person name="Aizawa S."/>
            <person name="Alam M."/>
        </authorList>
    </citation>
    <scope>NUCLEOTIDE SEQUENCE [LARGE SCALE GENOMIC DNA]</scope>
    <source>
        <strain evidence="6 7">Lewin</strain>
    </source>
</reference>
<dbReference type="CDD" id="cd07436">
    <property type="entry name" value="PHP_PolX"/>
    <property type="match status" value="1"/>
</dbReference>
<sequence>MTNKAIADQFKLLGALMELHQENPYKIKSYKTAYQNLRRVDEPLAEMEKADLKKIRGIGDAIADKIIELQEKGELRLLQEYKAKTPKGIVELINIKGLGTKKLLQLWQELQVETPGELLYACQENRLLSLKGFGEKSQQNIAAQLQYYFRSLDQHRWAEVADEAEDVLLDLQEVFGAENVALTGPFRREMPVVDALDFLIADFDGAQLAAAQLFDDLAPKEPNLPSYWQAHSKESNILLRFHPCSKERFGLGLLQSTGGVDFFRTLREQEDLEACVGLSEPAIFEKLELPFIWPSQRDVSKIYWRAKAGKIPPAIEQSDIQGMLHLHSTYSDGANSLSEMAEHIRSLGYAYMGITDHSPSAFYANGLKPERVKAQWKEIDELNANFSDFHIYKGIESDIKYDGSLDYEADILAGFDFIIASVHSHLKMSKEKAMERLLKAIANPYTHMLGHPTGRLLLSRPAYPVDHALLIEACAKYNVAIEINANPLRLDLDHQWIPYALEKGVKLAINTDAHQLSGLDHIRYGLQMARKGLLPKSACINCFSPSEFAAWCKQKG</sequence>
<evidence type="ECO:0000259" key="5">
    <source>
        <dbReference type="SMART" id="SM00483"/>
    </source>
</evidence>
<dbReference type="InterPro" id="IPR016195">
    <property type="entry name" value="Pol/histidinol_Pase-like"/>
</dbReference>
<protein>
    <submittedName>
        <fullName evidence="6">PHP domain protein</fullName>
    </submittedName>
</protein>
<feature type="domain" description="Polymerase/histidinol phosphatase N-terminal" evidence="4">
    <location>
        <begin position="322"/>
        <end position="401"/>
    </location>
</feature>
<proteinExistence type="predicted"/>
<dbReference type="eggNOG" id="COG1387">
    <property type="taxonomic scope" value="Bacteria"/>
</dbReference>
<dbReference type="InterPro" id="IPR043519">
    <property type="entry name" value="NT_sf"/>
</dbReference>
<dbReference type="OrthoDB" id="9808747at2"/>
<accession>H6L0C6</accession>
<feature type="domain" description="Helix-hairpin-helix DNA-binding motif class 1" evidence="3">
    <location>
        <begin position="50"/>
        <end position="69"/>
    </location>
</feature>
<dbReference type="HOGENOM" id="CLU_017729_1_0_10"/>
<dbReference type="InterPro" id="IPR003141">
    <property type="entry name" value="Pol/His_phosphatase_N"/>
</dbReference>
<dbReference type="Pfam" id="PF14520">
    <property type="entry name" value="HHH_5"/>
    <property type="match status" value="1"/>
</dbReference>
<evidence type="ECO:0000256" key="2">
    <source>
        <dbReference type="ARBA" id="ARBA00022705"/>
    </source>
</evidence>
<dbReference type="PANTHER" id="PTHR36928">
    <property type="entry name" value="PHOSPHATASE YCDX-RELATED"/>
    <property type="match status" value="1"/>
</dbReference>
<organism evidence="6 7">
    <name type="scientific">Saprospira grandis (strain Lewin)</name>
    <dbReference type="NCBI Taxonomy" id="984262"/>
    <lineage>
        <taxon>Bacteria</taxon>
        <taxon>Pseudomonadati</taxon>
        <taxon>Bacteroidota</taxon>
        <taxon>Saprospiria</taxon>
        <taxon>Saprospirales</taxon>
        <taxon>Saprospiraceae</taxon>
        <taxon>Saprospira</taxon>
    </lineage>
</organism>
<dbReference type="STRING" id="984262.SGRA_0617"/>
<dbReference type="Gene3D" id="3.20.20.140">
    <property type="entry name" value="Metal-dependent hydrolases"/>
    <property type="match status" value="1"/>
</dbReference>
<dbReference type="InterPro" id="IPR004013">
    <property type="entry name" value="PHP_dom"/>
</dbReference>
<dbReference type="Gene3D" id="1.10.150.110">
    <property type="entry name" value="DNA polymerase beta, N-terminal domain-like"/>
    <property type="match status" value="1"/>
</dbReference>
<dbReference type="GO" id="GO:0003677">
    <property type="term" value="F:DNA binding"/>
    <property type="evidence" value="ECO:0007669"/>
    <property type="project" value="InterPro"/>
</dbReference>
<dbReference type="AlphaFoldDB" id="H6L0C6"/>
<dbReference type="PIRSF" id="PIRSF005047">
    <property type="entry name" value="UCP005047_YshC"/>
    <property type="match status" value="1"/>
</dbReference>
<dbReference type="SMART" id="SM00483">
    <property type="entry name" value="POLXc"/>
    <property type="match status" value="1"/>
</dbReference>
<dbReference type="PANTHER" id="PTHR36928:SF1">
    <property type="entry name" value="PHOSPHATASE YCDX-RELATED"/>
    <property type="match status" value="1"/>
</dbReference>
<evidence type="ECO:0000256" key="1">
    <source>
        <dbReference type="ARBA" id="ARBA00022634"/>
    </source>
</evidence>
<dbReference type="GO" id="GO:0008270">
    <property type="term" value="F:zinc ion binding"/>
    <property type="evidence" value="ECO:0007669"/>
    <property type="project" value="TreeGrafter"/>
</dbReference>
<dbReference type="InterPro" id="IPR027421">
    <property type="entry name" value="DNA_pol_lamdba_lyase_dom_sf"/>
</dbReference>
<dbReference type="InterPro" id="IPR003583">
    <property type="entry name" value="Hlx-hairpin-Hlx_DNA-bd_motif"/>
</dbReference>
<dbReference type="KEGG" id="sgn:SGRA_0617"/>
<feature type="domain" description="Helix-hairpin-helix DNA-binding motif class 1" evidence="3">
    <location>
        <begin position="125"/>
        <end position="144"/>
    </location>
</feature>